<dbReference type="EMBL" id="CM023481">
    <property type="protein sequence ID" value="KAH6947817.1"/>
    <property type="molecule type" value="Genomic_DNA"/>
</dbReference>
<proteinExistence type="predicted"/>
<sequence>MYTSRTLNLGSASGKRETNTKQGSARSSSSSTGGSCCGAVDMRPFRLLRQLACRCQRPVKKRARCVNTRPDFDPESGTHVNFLGGRSFVREEGVREQKQPRLYLRVTKSVQHGGSRLIRKVSRASRT</sequence>
<evidence type="ECO:0000313" key="1">
    <source>
        <dbReference type="EMBL" id="KAH6947817.1"/>
    </source>
</evidence>
<organism evidence="1 2">
    <name type="scientific">Hyalomma asiaticum</name>
    <name type="common">Tick</name>
    <dbReference type="NCBI Taxonomy" id="266040"/>
    <lineage>
        <taxon>Eukaryota</taxon>
        <taxon>Metazoa</taxon>
        <taxon>Ecdysozoa</taxon>
        <taxon>Arthropoda</taxon>
        <taxon>Chelicerata</taxon>
        <taxon>Arachnida</taxon>
        <taxon>Acari</taxon>
        <taxon>Parasitiformes</taxon>
        <taxon>Ixodida</taxon>
        <taxon>Ixodoidea</taxon>
        <taxon>Ixodidae</taxon>
        <taxon>Hyalomminae</taxon>
        <taxon>Hyalomma</taxon>
    </lineage>
</organism>
<reference evidence="1" key="1">
    <citation type="submission" date="2020-05" db="EMBL/GenBank/DDBJ databases">
        <title>Large-scale comparative analyses of tick genomes elucidate their genetic diversity and vector capacities.</title>
        <authorList>
            <person name="Jia N."/>
            <person name="Wang J."/>
            <person name="Shi W."/>
            <person name="Du L."/>
            <person name="Sun Y."/>
            <person name="Zhan W."/>
            <person name="Jiang J."/>
            <person name="Wang Q."/>
            <person name="Zhang B."/>
            <person name="Ji P."/>
            <person name="Sakyi L.B."/>
            <person name="Cui X."/>
            <person name="Yuan T."/>
            <person name="Jiang B."/>
            <person name="Yang W."/>
            <person name="Lam T.T.-Y."/>
            <person name="Chang Q."/>
            <person name="Ding S."/>
            <person name="Wang X."/>
            <person name="Zhu J."/>
            <person name="Ruan X."/>
            <person name="Zhao L."/>
            <person name="Wei J."/>
            <person name="Que T."/>
            <person name="Du C."/>
            <person name="Cheng J."/>
            <person name="Dai P."/>
            <person name="Han X."/>
            <person name="Huang E."/>
            <person name="Gao Y."/>
            <person name="Liu J."/>
            <person name="Shao H."/>
            <person name="Ye R."/>
            <person name="Li L."/>
            <person name="Wei W."/>
            <person name="Wang X."/>
            <person name="Wang C."/>
            <person name="Yang T."/>
            <person name="Huo Q."/>
            <person name="Li W."/>
            <person name="Guo W."/>
            <person name="Chen H."/>
            <person name="Zhou L."/>
            <person name="Ni X."/>
            <person name="Tian J."/>
            <person name="Zhou Y."/>
            <person name="Sheng Y."/>
            <person name="Liu T."/>
            <person name="Pan Y."/>
            <person name="Xia L."/>
            <person name="Li J."/>
            <person name="Zhao F."/>
            <person name="Cao W."/>
        </authorList>
    </citation>
    <scope>NUCLEOTIDE SEQUENCE</scope>
    <source>
        <strain evidence="1">Hyas-2018</strain>
    </source>
</reference>
<evidence type="ECO:0000313" key="2">
    <source>
        <dbReference type="Proteomes" id="UP000821845"/>
    </source>
</evidence>
<dbReference type="Proteomes" id="UP000821845">
    <property type="component" value="Chromosome 1"/>
</dbReference>
<comment type="caution">
    <text evidence="1">The sequence shown here is derived from an EMBL/GenBank/DDBJ whole genome shotgun (WGS) entry which is preliminary data.</text>
</comment>
<protein>
    <submittedName>
        <fullName evidence="1">Uncharacterized protein</fullName>
    </submittedName>
</protein>
<gene>
    <name evidence="1" type="ORF">HPB50_021546</name>
</gene>
<accession>A0ACB7TNB6</accession>
<name>A0ACB7TNB6_HYAAI</name>
<keyword evidence="2" id="KW-1185">Reference proteome</keyword>